<evidence type="ECO:0000313" key="2">
    <source>
        <dbReference type="EMBL" id="NCU19089.1"/>
    </source>
</evidence>
<evidence type="ECO:0000313" key="3">
    <source>
        <dbReference type="Proteomes" id="UP000743899"/>
    </source>
</evidence>
<gene>
    <name evidence="2" type="ORF">GW534_15680</name>
</gene>
<evidence type="ECO:0000259" key="1">
    <source>
        <dbReference type="PROSITE" id="PS50965"/>
    </source>
</evidence>
<dbReference type="EMBL" id="JAACYS010000125">
    <property type="protein sequence ID" value="NCU19089.1"/>
    <property type="molecule type" value="Genomic_DNA"/>
</dbReference>
<keyword evidence="3" id="KW-1185">Reference proteome</keyword>
<dbReference type="Pfam" id="PF08378">
    <property type="entry name" value="NERD"/>
    <property type="match status" value="1"/>
</dbReference>
<dbReference type="Proteomes" id="UP000743899">
    <property type="component" value="Unassembled WGS sequence"/>
</dbReference>
<feature type="domain" description="NERD" evidence="1">
    <location>
        <begin position="16"/>
        <end position="127"/>
    </location>
</feature>
<dbReference type="InterPro" id="IPR011528">
    <property type="entry name" value="NERD"/>
</dbReference>
<reference evidence="2 3" key="1">
    <citation type="submission" date="2020-01" db="EMBL/GenBank/DDBJ databases">
        <title>A novel Bacillus sp. from Pasinler.</title>
        <authorList>
            <person name="Adiguzel A."/>
            <person name="Ay H."/>
            <person name="Baltaci M.O."/>
        </authorList>
    </citation>
    <scope>NUCLEOTIDE SEQUENCE [LARGE SCALE GENOMIC DNA]</scope>
    <source>
        <strain evidence="2 3">P1</strain>
    </source>
</reference>
<dbReference type="PROSITE" id="PS50965">
    <property type="entry name" value="NERD"/>
    <property type="match status" value="1"/>
</dbReference>
<organism evidence="2 3">
    <name type="scientific">Pallidibacillus pasinlerensis</name>
    <dbReference type="NCBI Taxonomy" id="2703818"/>
    <lineage>
        <taxon>Bacteria</taxon>
        <taxon>Bacillati</taxon>
        <taxon>Bacillota</taxon>
        <taxon>Bacilli</taxon>
        <taxon>Bacillales</taxon>
        <taxon>Bacillaceae</taxon>
        <taxon>Pallidibacillus</taxon>
    </lineage>
</organism>
<accession>A0ABX0A998</accession>
<comment type="caution">
    <text evidence="2">The sequence shown here is derived from an EMBL/GenBank/DDBJ whole genome shotgun (WGS) entry which is preliminary data.</text>
</comment>
<name>A0ABX0A998_9BACI</name>
<sequence>MELPEDKKRYYLSLKKGYEGESMFDQQIEEKLHNNCYVLNDLLLQFNNTTFQIDTVLIFGNMLRPFEVKNYEGDYYYENDKIYSSSGREIGNPLNQLAKTESLFRNLIHSHGFSLPMSANVVFINPEFSLYQAPLNKPFIFHSQLNRFFNQLNEQPSKLTDMHKQLANKLASLHLNESPFQQLPTYRYDMLKKGIICATCRSFALVFVGRNCVCKECGHVENARAAILRSIWEYKLLFPDRKVTTVNIHDWCQIIDSKKRIKRVLDEHFEIVGVRQWAYYV</sequence>
<protein>
    <submittedName>
        <fullName evidence="2">NERD domain-containing protein</fullName>
    </submittedName>
</protein>
<proteinExistence type="predicted"/>